<dbReference type="SUPFAM" id="SSF53448">
    <property type="entry name" value="Nucleotide-diphospho-sugar transferases"/>
    <property type="match status" value="1"/>
</dbReference>
<dbReference type="PANTHER" id="PTHR43179">
    <property type="entry name" value="RHAMNOSYLTRANSFERASE WBBL"/>
    <property type="match status" value="1"/>
</dbReference>
<gene>
    <name evidence="5" type="ORF">A3C96_00900</name>
</gene>
<keyword evidence="3" id="KW-0808">Transferase</keyword>
<evidence type="ECO:0000259" key="4">
    <source>
        <dbReference type="Pfam" id="PF00535"/>
    </source>
</evidence>
<organism evidence="5 6">
    <name type="scientific">Candidatus Uhrbacteria bacterium RIFCSPHIGHO2_02_FULL_60_10</name>
    <dbReference type="NCBI Taxonomy" id="1802392"/>
    <lineage>
        <taxon>Bacteria</taxon>
        <taxon>Candidatus Uhriibacteriota</taxon>
    </lineage>
</organism>
<protein>
    <recommendedName>
        <fullName evidence="4">Glycosyltransferase 2-like domain-containing protein</fullName>
    </recommendedName>
</protein>
<sequence>MPRVAVIMPVRDDMKFLPEALASLEAQTHQDLTVLIVDNGSSDGLEAYLHGHFPRVAILRHTRDLGLVRALNQGLAYAESRLQPESSNLFVLTMSPRLVLAPTCVERLLAALISVPTAGAAAAKILKAGVKGEGEFVEHVPTDLLDSVGLEIGRFGWPGRRQTGQVDKPETGWHNEEGFGAVGELALYRFAALQTVRGHDGWFDESLGSALTDADLAWRLRIRGWAALAVPAARAWRRSGAVVVSRWPRFQIWREWRRQPSRQRVLLRRNRWLLLAKNDHPLNFFRRLPVLAVRGLLGLVAVTLTEPDSLGYLPAAFSSLPRFLWRRREVFAQAVPARELWRWFRN</sequence>
<dbReference type="EMBL" id="MGEA01000063">
    <property type="protein sequence ID" value="OGL73347.1"/>
    <property type="molecule type" value="Genomic_DNA"/>
</dbReference>
<keyword evidence="2" id="KW-0328">Glycosyltransferase</keyword>
<evidence type="ECO:0000256" key="1">
    <source>
        <dbReference type="ARBA" id="ARBA00006739"/>
    </source>
</evidence>
<dbReference type="InterPro" id="IPR029044">
    <property type="entry name" value="Nucleotide-diphossugar_trans"/>
</dbReference>
<reference evidence="5 6" key="1">
    <citation type="journal article" date="2016" name="Nat. Commun.">
        <title>Thousands of microbial genomes shed light on interconnected biogeochemical processes in an aquifer system.</title>
        <authorList>
            <person name="Anantharaman K."/>
            <person name="Brown C.T."/>
            <person name="Hug L.A."/>
            <person name="Sharon I."/>
            <person name="Castelle C.J."/>
            <person name="Probst A.J."/>
            <person name="Thomas B.C."/>
            <person name="Singh A."/>
            <person name="Wilkins M.J."/>
            <person name="Karaoz U."/>
            <person name="Brodie E.L."/>
            <person name="Williams K.H."/>
            <person name="Hubbard S.S."/>
            <person name="Banfield J.F."/>
        </authorList>
    </citation>
    <scope>NUCLEOTIDE SEQUENCE [LARGE SCALE GENOMIC DNA]</scope>
</reference>
<dbReference type="AlphaFoldDB" id="A0A1F7U6K2"/>
<dbReference type="Gene3D" id="3.90.550.10">
    <property type="entry name" value="Spore Coat Polysaccharide Biosynthesis Protein SpsA, Chain A"/>
    <property type="match status" value="1"/>
</dbReference>
<dbReference type="PANTHER" id="PTHR43179:SF12">
    <property type="entry name" value="GALACTOFURANOSYLTRANSFERASE GLFT2"/>
    <property type="match status" value="1"/>
</dbReference>
<dbReference type="InterPro" id="IPR001173">
    <property type="entry name" value="Glyco_trans_2-like"/>
</dbReference>
<comment type="caution">
    <text evidence="5">The sequence shown here is derived from an EMBL/GenBank/DDBJ whole genome shotgun (WGS) entry which is preliminary data.</text>
</comment>
<evidence type="ECO:0000313" key="6">
    <source>
        <dbReference type="Proteomes" id="UP000177088"/>
    </source>
</evidence>
<evidence type="ECO:0000256" key="3">
    <source>
        <dbReference type="ARBA" id="ARBA00022679"/>
    </source>
</evidence>
<evidence type="ECO:0000256" key="2">
    <source>
        <dbReference type="ARBA" id="ARBA00022676"/>
    </source>
</evidence>
<evidence type="ECO:0000313" key="5">
    <source>
        <dbReference type="EMBL" id="OGL73347.1"/>
    </source>
</evidence>
<feature type="domain" description="Glycosyltransferase 2-like" evidence="4">
    <location>
        <begin position="6"/>
        <end position="140"/>
    </location>
</feature>
<dbReference type="Proteomes" id="UP000177088">
    <property type="component" value="Unassembled WGS sequence"/>
</dbReference>
<dbReference type="GO" id="GO:0016757">
    <property type="term" value="F:glycosyltransferase activity"/>
    <property type="evidence" value="ECO:0007669"/>
    <property type="project" value="UniProtKB-KW"/>
</dbReference>
<dbReference type="Pfam" id="PF00535">
    <property type="entry name" value="Glycos_transf_2"/>
    <property type="match status" value="1"/>
</dbReference>
<proteinExistence type="inferred from homology"/>
<accession>A0A1F7U6K2</accession>
<comment type="similarity">
    <text evidence="1">Belongs to the glycosyltransferase 2 family.</text>
</comment>
<name>A0A1F7U6K2_9BACT</name>